<dbReference type="Pfam" id="PF04542">
    <property type="entry name" value="Sigma70_r2"/>
    <property type="match status" value="1"/>
</dbReference>
<evidence type="ECO:0000256" key="1">
    <source>
        <dbReference type="ARBA" id="ARBA00010641"/>
    </source>
</evidence>
<dbReference type="SUPFAM" id="SSF48029">
    <property type="entry name" value="FliG"/>
    <property type="match status" value="2"/>
</dbReference>
<feature type="domain" description="RNA polymerase sigma-70 region 2" evidence="6">
    <location>
        <begin position="21"/>
        <end position="88"/>
    </location>
</feature>
<evidence type="ECO:0000259" key="5">
    <source>
        <dbReference type="Pfam" id="PF01706"/>
    </source>
</evidence>
<comment type="caution">
    <text evidence="8">The sequence shown here is derived from an EMBL/GenBank/DDBJ whole genome shotgun (WGS) entry which is preliminary data.</text>
</comment>
<dbReference type="NCBIfam" id="TIGR02937">
    <property type="entry name" value="sigma70-ECF"/>
    <property type="match status" value="1"/>
</dbReference>
<accession>A0A1F6CZ82</accession>
<feature type="domain" description="RNA polymerase sigma factor 70 region 4 type 2" evidence="7">
    <location>
        <begin position="119"/>
        <end position="171"/>
    </location>
</feature>
<dbReference type="PANTHER" id="PTHR43133:SF51">
    <property type="entry name" value="RNA POLYMERASE SIGMA FACTOR"/>
    <property type="match status" value="1"/>
</dbReference>
<evidence type="ECO:0000256" key="3">
    <source>
        <dbReference type="ARBA" id="ARBA00023082"/>
    </source>
</evidence>
<dbReference type="GO" id="GO:0003677">
    <property type="term" value="F:DNA binding"/>
    <property type="evidence" value="ECO:0007669"/>
    <property type="project" value="InterPro"/>
</dbReference>
<dbReference type="SUPFAM" id="SSF88946">
    <property type="entry name" value="Sigma2 domain of RNA polymerase sigma factors"/>
    <property type="match status" value="1"/>
</dbReference>
<sequence>MEDRDLVRQALDGDVRAYRRLIERYRNAVYGLAISFVGDFDLAEDMAQEAFILGYYRLGTLTDWDRFGVWLRTITANLCRMELRRRRARPVEEGAFDVDRVTGSAPAPDEVYRRDEVQRQVREALMGLSEKDREAVVLYYLDERTVEEVGRFLGVSGGAVKGRLHRARQHLRKELIGMVEKTLSQNRLGPEFAEKIELRTFEDLVQLTEEELRKLVNAIFLEGRGLALAYALDFDDPEAAVLRERVMACLPEKQREYFRVNLEYTSPAQSYQGEVLAVAWRLQKKGTIRPAPEKPRPKGKVEVNQFSDIAQLTNEEIKRVFREVETVDLAIALKSSEPGIEKVRDRSFANVSERVKKFIEIEHAYSKVTGEQVKAAQEGILKIVHRLQEAGEVRAGKKS</sequence>
<keyword evidence="2" id="KW-0805">Transcription regulation</keyword>
<evidence type="ECO:0000313" key="9">
    <source>
        <dbReference type="Proteomes" id="UP000178606"/>
    </source>
</evidence>
<dbReference type="CDD" id="cd06171">
    <property type="entry name" value="Sigma70_r4"/>
    <property type="match status" value="1"/>
</dbReference>
<feature type="domain" description="Flagellar motor switch protein FliG C-terminal" evidence="5">
    <location>
        <begin position="305"/>
        <end position="393"/>
    </location>
</feature>
<dbReference type="InterPro" id="IPR013325">
    <property type="entry name" value="RNA_pol_sigma_r2"/>
</dbReference>
<dbReference type="InterPro" id="IPR036388">
    <property type="entry name" value="WH-like_DNA-bd_sf"/>
</dbReference>
<dbReference type="AlphaFoldDB" id="A0A1F6CZ82"/>
<dbReference type="Pfam" id="PF08281">
    <property type="entry name" value="Sigma70_r4_2"/>
    <property type="match status" value="1"/>
</dbReference>
<dbReference type="GO" id="GO:0016987">
    <property type="term" value="F:sigma factor activity"/>
    <property type="evidence" value="ECO:0007669"/>
    <property type="project" value="UniProtKB-KW"/>
</dbReference>
<dbReference type="Gene3D" id="1.10.220.30">
    <property type="match status" value="2"/>
</dbReference>
<organism evidence="8 9">
    <name type="scientific">Handelsmanbacteria sp. (strain RIFCSPLOWO2_12_FULL_64_10)</name>
    <dbReference type="NCBI Taxonomy" id="1817868"/>
    <lineage>
        <taxon>Bacteria</taxon>
        <taxon>Candidatus Handelsmaniibacteriota</taxon>
    </lineage>
</organism>
<evidence type="ECO:0000256" key="2">
    <source>
        <dbReference type="ARBA" id="ARBA00023015"/>
    </source>
</evidence>
<dbReference type="Gene3D" id="1.10.1740.10">
    <property type="match status" value="1"/>
</dbReference>
<protein>
    <recommendedName>
        <fullName evidence="10">RNA polymerase sigma factor</fullName>
    </recommendedName>
</protein>
<evidence type="ECO:0000259" key="6">
    <source>
        <dbReference type="Pfam" id="PF04542"/>
    </source>
</evidence>
<keyword evidence="3" id="KW-0731">Sigma factor</keyword>
<dbReference type="InterPro" id="IPR014284">
    <property type="entry name" value="RNA_pol_sigma-70_dom"/>
</dbReference>
<evidence type="ECO:0008006" key="10">
    <source>
        <dbReference type="Google" id="ProtNLM"/>
    </source>
</evidence>
<evidence type="ECO:0000256" key="4">
    <source>
        <dbReference type="ARBA" id="ARBA00023163"/>
    </source>
</evidence>
<dbReference type="InterPro" id="IPR013324">
    <property type="entry name" value="RNA_pol_sigma_r3/r4-like"/>
</dbReference>
<feature type="domain" description="Flagellar motor switch protein FliG C-terminal" evidence="5">
    <location>
        <begin position="190"/>
        <end position="288"/>
    </location>
</feature>
<dbReference type="PANTHER" id="PTHR43133">
    <property type="entry name" value="RNA POLYMERASE ECF-TYPE SIGMA FACTO"/>
    <property type="match status" value="1"/>
</dbReference>
<evidence type="ECO:0000313" key="8">
    <source>
        <dbReference type="EMBL" id="OGG54341.1"/>
    </source>
</evidence>
<dbReference type="Gene3D" id="1.10.10.10">
    <property type="entry name" value="Winged helix-like DNA-binding domain superfamily/Winged helix DNA-binding domain"/>
    <property type="match status" value="1"/>
</dbReference>
<comment type="similarity">
    <text evidence="1">Belongs to the sigma-70 factor family. ECF subfamily.</text>
</comment>
<dbReference type="EMBL" id="MFKF01000105">
    <property type="protein sequence ID" value="OGG54341.1"/>
    <property type="molecule type" value="Genomic_DNA"/>
</dbReference>
<gene>
    <name evidence="8" type="ORF">A3F84_09270</name>
</gene>
<evidence type="ECO:0000259" key="7">
    <source>
        <dbReference type="Pfam" id="PF08281"/>
    </source>
</evidence>
<dbReference type="InterPro" id="IPR007627">
    <property type="entry name" value="RNA_pol_sigma70_r2"/>
</dbReference>
<dbReference type="SUPFAM" id="SSF88659">
    <property type="entry name" value="Sigma3 and sigma4 domains of RNA polymerase sigma factors"/>
    <property type="match status" value="1"/>
</dbReference>
<dbReference type="InterPro" id="IPR011002">
    <property type="entry name" value="FliG_a-hlx"/>
</dbReference>
<dbReference type="Proteomes" id="UP000178606">
    <property type="component" value="Unassembled WGS sequence"/>
</dbReference>
<dbReference type="Pfam" id="PF01706">
    <property type="entry name" value="FliG_C"/>
    <property type="match status" value="2"/>
</dbReference>
<dbReference type="InterPro" id="IPR023087">
    <property type="entry name" value="Flg_Motor_Flig_C"/>
</dbReference>
<proteinExistence type="inferred from homology"/>
<dbReference type="InterPro" id="IPR013249">
    <property type="entry name" value="RNA_pol_sigma70_r4_t2"/>
</dbReference>
<dbReference type="InterPro" id="IPR039425">
    <property type="entry name" value="RNA_pol_sigma-70-like"/>
</dbReference>
<name>A0A1F6CZ82_HANXR</name>
<dbReference type="GO" id="GO:0006352">
    <property type="term" value="P:DNA-templated transcription initiation"/>
    <property type="evidence" value="ECO:0007669"/>
    <property type="project" value="InterPro"/>
</dbReference>
<reference evidence="8 9" key="1">
    <citation type="journal article" date="2016" name="Nat. Commun.">
        <title>Thousands of microbial genomes shed light on interconnected biogeochemical processes in an aquifer system.</title>
        <authorList>
            <person name="Anantharaman K."/>
            <person name="Brown C.T."/>
            <person name="Hug L.A."/>
            <person name="Sharon I."/>
            <person name="Castelle C.J."/>
            <person name="Probst A.J."/>
            <person name="Thomas B.C."/>
            <person name="Singh A."/>
            <person name="Wilkins M.J."/>
            <person name="Karaoz U."/>
            <person name="Brodie E.L."/>
            <person name="Williams K.H."/>
            <person name="Hubbard S.S."/>
            <person name="Banfield J.F."/>
        </authorList>
    </citation>
    <scope>NUCLEOTIDE SEQUENCE [LARGE SCALE GENOMIC DNA]</scope>
    <source>
        <strain evidence="9">RIFCSPLOWO2_12_FULL_64_10</strain>
    </source>
</reference>
<keyword evidence="4" id="KW-0804">Transcription</keyword>